<feature type="domain" description="Nucleoside transporter/FeoB GTPase Gate" evidence="2">
    <location>
        <begin position="49"/>
        <end position="157"/>
    </location>
</feature>
<feature type="transmembrane region" description="Helical" evidence="1">
    <location>
        <begin position="43"/>
        <end position="61"/>
    </location>
</feature>
<dbReference type="PANTHER" id="PTHR35793">
    <property type="entry name" value="INNER MEMBRANE PROTEIN YJIG"/>
    <property type="match status" value="1"/>
</dbReference>
<dbReference type="PANTHER" id="PTHR35793:SF2">
    <property type="entry name" value="INNER MEMBRANE PROTEIN YJIG"/>
    <property type="match status" value="1"/>
</dbReference>
<dbReference type="PIRSF" id="PIRSF036542">
    <property type="entry name" value="SpmA_SpmB"/>
    <property type="match status" value="1"/>
</dbReference>
<organism evidence="3 4">
    <name type="scientific">Pontibacterium sinense</name>
    <dbReference type="NCBI Taxonomy" id="2781979"/>
    <lineage>
        <taxon>Bacteria</taxon>
        <taxon>Pseudomonadati</taxon>
        <taxon>Pseudomonadota</taxon>
        <taxon>Gammaproteobacteria</taxon>
        <taxon>Oceanospirillales</taxon>
        <taxon>Oceanospirillaceae</taxon>
        <taxon>Pontibacterium</taxon>
    </lineage>
</organism>
<dbReference type="AlphaFoldDB" id="A0A8J7FU69"/>
<protein>
    <submittedName>
        <fullName evidence="3">Spore maturation protein</fullName>
    </submittedName>
</protein>
<dbReference type="InterPro" id="IPR011415">
    <property type="entry name" value="SpmA_SpmB"/>
</dbReference>
<dbReference type="Proteomes" id="UP000640333">
    <property type="component" value="Unassembled WGS sequence"/>
</dbReference>
<keyword evidence="1" id="KW-0472">Membrane</keyword>
<feature type="transmembrane region" description="Helical" evidence="1">
    <location>
        <begin position="236"/>
        <end position="253"/>
    </location>
</feature>
<dbReference type="RefSeq" id="WP_193955262.1">
    <property type="nucleotide sequence ID" value="NZ_JADEYS010000030.1"/>
</dbReference>
<proteinExistence type="predicted"/>
<feature type="domain" description="Nucleoside transporter/FeoB GTPase Gate" evidence="2">
    <location>
        <begin position="276"/>
        <end position="379"/>
    </location>
</feature>
<keyword evidence="4" id="KW-1185">Reference proteome</keyword>
<dbReference type="InterPro" id="IPR011642">
    <property type="entry name" value="Gate_dom"/>
</dbReference>
<evidence type="ECO:0000313" key="3">
    <source>
        <dbReference type="EMBL" id="MBE9399567.1"/>
    </source>
</evidence>
<feature type="transmembrane region" description="Helical" evidence="1">
    <location>
        <begin position="5"/>
        <end position="23"/>
    </location>
</feature>
<evidence type="ECO:0000313" key="4">
    <source>
        <dbReference type="Proteomes" id="UP000640333"/>
    </source>
</evidence>
<keyword evidence="1" id="KW-1133">Transmembrane helix</keyword>
<keyword evidence="1" id="KW-0812">Transmembrane</keyword>
<feature type="transmembrane region" description="Helical" evidence="1">
    <location>
        <begin position="205"/>
        <end position="224"/>
    </location>
</feature>
<dbReference type="InterPro" id="IPR052549">
    <property type="entry name" value="SpmB"/>
</dbReference>
<feature type="transmembrane region" description="Helical" evidence="1">
    <location>
        <begin position="172"/>
        <end position="193"/>
    </location>
</feature>
<feature type="transmembrane region" description="Helical" evidence="1">
    <location>
        <begin position="386"/>
        <end position="408"/>
    </location>
</feature>
<evidence type="ECO:0000259" key="2">
    <source>
        <dbReference type="Pfam" id="PF07670"/>
    </source>
</evidence>
<comment type="caution">
    <text evidence="3">The sequence shown here is derived from an EMBL/GenBank/DDBJ whole genome shotgun (WGS) entry which is preliminary data.</text>
</comment>
<gene>
    <name evidence="3" type="ORF">IOQ59_20080</name>
</gene>
<accession>A0A8J7FU69</accession>
<feature type="transmembrane region" description="Helical" evidence="1">
    <location>
        <begin position="351"/>
        <end position="374"/>
    </location>
</feature>
<dbReference type="EMBL" id="JADEYS010000030">
    <property type="protein sequence ID" value="MBE9399567.1"/>
    <property type="molecule type" value="Genomic_DNA"/>
</dbReference>
<reference evidence="3" key="1">
    <citation type="submission" date="2020-10" db="EMBL/GenBank/DDBJ databases">
        <title>Bacterium isolated from coastal waters sediment.</title>
        <authorList>
            <person name="Chen R.-J."/>
            <person name="Lu D.-C."/>
            <person name="Zhu K.-L."/>
            <person name="Du Z.-J."/>
        </authorList>
    </citation>
    <scope>NUCLEOTIDE SEQUENCE</scope>
    <source>
        <strain evidence="3">N1Y112</strain>
    </source>
</reference>
<name>A0A8J7FU69_9GAMM</name>
<dbReference type="Pfam" id="PF07670">
    <property type="entry name" value="Gate"/>
    <property type="match status" value="2"/>
</dbReference>
<feature type="transmembrane region" description="Helical" evidence="1">
    <location>
        <begin position="274"/>
        <end position="295"/>
    </location>
</feature>
<feature type="transmembrane region" description="Helical" evidence="1">
    <location>
        <begin position="140"/>
        <end position="160"/>
    </location>
</feature>
<dbReference type="GO" id="GO:0005886">
    <property type="term" value="C:plasma membrane"/>
    <property type="evidence" value="ECO:0007669"/>
    <property type="project" value="TreeGrafter"/>
</dbReference>
<evidence type="ECO:0000256" key="1">
    <source>
        <dbReference type="SAM" id="Phobius"/>
    </source>
</evidence>
<sequence>MLHRIWLFFFLAAFAGGLYQWLWLDDAEVFQRLVQSTFDMSKLSVELAIGLIGTLAFWLGIMKLAEAAGLIDKLARVLTPLFTRLMPDLPPRHPAIGSMTMNLSANMLGLDNAATPLGLKAMQDLQSLNPQKDTASNAQILFLVLNTSSVTLFPITVFLYRAQQGAANPTDVFIPILIATACSTLAGLLAVSWVQKIRLWDRITLLYLGGFAAVLLASVAYFSTLAVDELQRQSSLIGNLLIFSIIIFFLVSAHRKGVNIYETFIEGAKQGFNVAIMIIPYLLAMLVAIGVLRASGALDGFVWLLREGVALFGMDTRFAEALPTAIMKPLSGSGARAMMLETMHSQGVDSFAAHVASIIQGSTETTFYVLAVYFGSVGIRHTRHAVACGLTADLAGIIAAIVCGYWFFG</sequence>